<feature type="transmembrane region" description="Helical" evidence="1">
    <location>
        <begin position="31"/>
        <end position="52"/>
    </location>
</feature>
<feature type="transmembrane region" description="Helical" evidence="1">
    <location>
        <begin position="117"/>
        <end position="137"/>
    </location>
</feature>
<dbReference type="EMBL" id="JBHTII010000001">
    <property type="protein sequence ID" value="MFD0788876.1"/>
    <property type="molecule type" value="Genomic_DNA"/>
</dbReference>
<dbReference type="Proteomes" id="UP001597055">
    <property type="component" value="Unassembled WGS sequence"/>
</dbReference>
<keyword evidence="1" id="KW-1133">Transmembrane helix</keyword>
<keyword evidence="1" id="KW-0472">Membrane</keyword>
<organism evidence="3 4">
    <name type="scientific">Microbacterium insulae</name>
    <dbReference type="NCBI Taxonomy" id="483014"/>
    <lineage>
        <taxon>Bacteria</taxon>
        <taxon>Bacillati</taxon>
        <taxon>Actinomycetota</taxon>
        <taxon>Actinomycetes</taxon>
        <taxon>Micrococcales</taxon>
        <taxon>Microbacteriaceae</taxon>
        <taxon>Microbacterium</taxon>
    </lineage>
</organism>
<reference evidence="4" key="1">
    <citation type="journal article" date="2019" name="Int. J. Syst. Evol. Microbiol.">
        <title>The Global Catalogue of Microorganisms (GCM) 10K type strain sequencing project: providing services to taxonomists for standard genome sequencing and annotation.</title>
        <authorList>
            <consortium name="The Broad Institute Genomics Platform"/>
            <consortium name="The Broad Institute Genome Sequencing Center for Infectious Disease"/>
            <person name="Wu L."/>
            <person name="Ma J."/>
        </authorList>
    </citation>
    <scope>NUCLEOTIDE SEQUENCE [LARGE SCALE GENOMIC DNA]</scope>
    <source>
        <strain evidence="4">CCUG 54523</strain>
    </source>
</reference>
<dbReference type="RefSeq" id="WP_204979805.1">
    <property type="nucleotide sequence ID" value="NZ_JBHTII010000001.1"/>
</dbReference>
<keyword evidence="4" id="KW-1185">Reference proteome</keyword>
<evidence type="ECO:0000313" key="3">
    <source>
        <dbReference type="EMBL" id="MFD0788876.1"/>
    </source>
</evidence>
<feature type="transmembrane region" description="Helical" evidence="1">
    <location>
        <begin position="64"/>
        <end position="90"/>
    </location>
</feature>
<feature type="domain" description="DUF1206" evidence="2">
    <location>
        <begin position="206"/>
        <end position="274"/>
    </location>
</feature>
<dbReference type="InterPro" id="IPR009597">
    <property type="entry name" value="DUF1206"/>
</dbReference>
<name>A0ABW3AD02_9MICO</name>
<feature type="transmembrane region" description="Helical" evidence="1">
    <location>
        <begin position="247"/>
        <end position="270"/>
    </location>
</feature>
<keyword evidence="1" id="KW-0812">Transmembrane</keyword>
<proteinExistence type="predicted"/>
<protein>
    <submittedName>
        <fullName evidence="3">DUF1206 domain-containing protein</fullName>
    </submittedName>
</protein>
<comment type="caution">
    <text evidence="3">The sequence shown here is derived from an EMBL/GenBank/DDBJ whole genome shotgun (WGS) entry which is preliminary data.</text>
</comment>
<evidence type="ECO:0000313" key="4">
    <source>
        <dbReference type="Proteomes" id="UP001597055"/>
    </source>
</evidence>
<gene>
    <name evidence="3" type="ORF">ACFQ0P_00585</name>
</gene>
<feature type="domain" description="DUF1206" evidence="2">
    <location>
        <begin position="119"/>
        <end position="182"/>
    </location>
</feature>
<accession>A0ABW3AD02</accession>
<sequence>MAASTPRSAARTAAREAESSAAFEVLARAGYAANGIVHILIGVLVLVLAFGGEAEGDQAGAMKALAAAPLGFVLLGLCAVALWALGLWHLAEGVLARDRSDDVQGAARKWGRRAAEWGQALVFVALGVIAAAVALGARPDAEATAELASRGLLDVPGGSIVLALVGVGVGAGGVSFVVMGVLRSFRKRMDIPDGTAGRAVEIAGVVGFVAKGAALLIVGILLVIAAVRTDAETAGGMDGAIDALLELALGPLLAGVVGAGLLAYGVFTVFRARFARM</sequence>
<feature type="domain" description="DUF1206" evidence="2">
    <location>
        <begin position="29"/>
        <end position="95"/>
    </location>
</feature>
<dbReference type="Pfam" id="PF06724">
    <property type="entry name" value="DUF1206"/>
    <property type="match status" value="3"/>
</dbReference>
<feature type="transmembrane region" description="Helical" evidence="1">
    <location>
        <begin position="202"/>
        <end position="227"/>
    </location>
</feature>
<evidence type="ECO:0000256" key="1">
    <source>
        <dbReference type="SAM" id="Phobius"/>
    </source>
</evidence>
<evidence type="ECO:0000259" key="2">
    <source>
        <dbReference type="Pfam" id="PF06724"/>
    </source>
</evidence>
<feature type="transmembrane region" description="Helical" evidence="1">
    <location>
        <begin position="157"/>
        <end position="182"/>
    </location>
</feature>